<dbReference type="HOGENOM" id="CLU_023504_0_0_10"/>
<evidence type="ECO:0000313" key="4">
    <source>
        <dbReference type="Proteomes" id="UP000006044"/>
    </source>
</evidence>
<dbReference type="OrthoDB" id="59486at2"/>
<evidence type="ECO:0008006" key="5">
    <source>
        <dbReference type="Google" id="ProtNLM"/>
    </source>
</evidence>
<dbReference type="GeneID" id="77848998"/>
<dbReference type="EMBL" id="ADLE01000011">
    <property type="protein sequence ID" value="EJZ63920.1"/>
    <property type="molecule type" value="Genomic_DNA"/>
</dbReference>
<reference evidence="3 4" key="1">
    <citation type="submission" date="2012-08" db="EMBL/GenBank/DDBJ databases">
        <title>The Genome Sequence of Barnesiella intestinihominis YIT 11860.</title>
        <authorList>
            <consortium name="The Broad Institute Genome Sequencing Platform"/>
            <person name="Earl A."/>
            <person name="Ward D."/>
            <person name="Feldgarden M."/>
            <person name="Gevers D."/>
            <person name="Morotomi M."/>
            <person name="Walker B."/>
            <person name="Young S.K."/>
            <person name="Zeng Q."/>
            <person name="Gargeya S."/>
            <person name="Fitzgerald M."/>
            <person name="Haas B."/>
            <person name="Abouelleil A."/>
            <person name="Alvarado L."/>
            <person name="Arachchi H.M."/>
            <person name="Berlin A.M."/>
            <person name="Chapman S.B."/>
            <person name="Goldberg J."/>
            <person name="Griggs A."/>
            <person name="Gujja S."/>
            <person name="Hansen M."/>
            <person name="Howarth C."/>
            <person name="Imamovic A."/>
            <person name="Larimer J."/>
            <person name="McCowen C."/>
            <person name="Montmayeur A."/>
            <person name="Murphy C."/>
            <person name="Neiman D."/>
            <person name="Pearson M."/>
            <person name="Priest M."/>
            <person name="Roberts A."/>
            <person name="Saif S."/>
            <person name="Shea T."/>
            <person name="Sisk P."/>
            <person name="Sykes S."/>
            <person name="Wortman J."/>
            <person name="Nusbaum C."/>
            <person name="Birren B."/>
        </authorList>
    </citation>
    <scope>NUCLEOTIDE SEQUENCE [LARGE SCALE GENOMIC DNA]</scope>
    <source>
        <strain evidence="3 4">YIT 11860</strain>
    </source>
</reference>
<dbReference type="PANTHER" id="PTHR37836">
    <property type="entry name" value="LMO1036 PROTEIN"/>
    <property type="match status" value="1"/>
</dbReference>
<dbReference type="Pfam" id="PF12904">
    <property type="entry name" value="Collagen_bind_2"/>
    <property type="match status" value="1"/>
</dbReference>
<proteinExistence type="predicted"/>
<dbReference type="Gene3D" id="3.20.20.80">
    <property type="entry name" value="Glycosidases"/>
    <property type="match status" value="1"/>
</dbReference>
<dbReference type="InterPro" id="IPR024749">
    <property type="entry name" value="Collagen-bd_put"/>
</dbReference>
<feature type="domain" description="Putative collagen-binding" evidence="1">
    <location>
        <begin position="361"/>
        <end position="449"/>
    </location>
</feature>
<protein>
    <recommendedName>
        <fullName evidence="5">DUF4038 domain-containing protein</fullName>
    </recommendedName>
</protein>
<evidence type="ECO:0000313" key="3">
    <source>
        <dbReference type="EMBL" id="EJZ63920.1"/>
    </source>
</evidence>
<dbReference type="eggNOG" id="COG2730">
    <property type="taxonomic scope" value="Bacteria"/>
</dbReference>
<gene>
    <name evidence="3" type="ORF">HMPREF9448_01759</name>
</gene>
<dbReference type="SUPFAM" id="SSF51445">
    <property type="entry name" value="(Trans)glycosidases"/>
    <property type="match status" value="1"/>
</dbReference>
<comment type="caution">
    <text evidence="3">The sequence shown here is derived from an EMBL/GenBank/DDBJ whole genome shotgun (WGS) entry which is preliminary data.</text>
</comment>
<keyword evidence="4" id="KW-1185">Reference proteome</keyword>
<dbReference type="RefSeq" id="WP_008862218.1">
    <property type="nucleotide sequence ID" value="NZ_JH815204.1"/>
</dbReference>
<dbReference type="InterPro" id="IPR017853">
    <property type="entry name" value="GH"/>
</dbReference>
<dbReference type="InterPro" id="IPR025277">
    <property type="entry name" value="Apiosidase-like_cat_dom"/>
</dbReference>
<name>K0XJA1_9BACT</name>
<evidence type="ECO:0000259" key="1">
    <source>
        <dbReference type="Pfam" id="PF12904"/>
    </source>
</evidence>
<evidence type="ECO:0000259" key="2">
    <source>
        <dbReference type="Pfam" id="PF13204"/>
    </source>
</evidence>
<accession>K0XJA1</accession>
<dbReference type="Proteomes" id="UP000006044">
    <property type="component" value="Unassembled WGS sequence"/>
</dbReference>
<organism evidence="3 4">
    <name type="scientific">Barnesiella intestinihominis YIT 11860</name>
    <dbReference type="NCBI Taxonomy" id="742726"/>
    <lineage>
        <taxon>Bacteria</taxon>
        <taxon>Pseudomonadati</taxon>
        <taxon>Bacteroidota</taxon>
        <taxon>Bacteroidia</taxon>
        <taxon>Bacteroidales</taxon>
        <taxon>Barnesiellaceae</taxon>
        <taxon>Barnesiella</taxon>
    </lineage>
</organism>
<dbReference type="Pfam" id="PF13204">
    <property type="entry name" value="Apiosidase"/>
    <property type="match status" value="1"/>
</dbReference>
<dbReference type="STRING" id="742726.HMPREF9448_01759"/>
<dbReference type="AlphaFoldDB" id="K0XJA1"/>
<sequence>MPRHVFILFLAWIVPALVEVRADSWSGKSVDFSHGDLCVSPNGRFLQHTDGTPFLYLGDTAWELIYRLNEPEVELYMENRRTKGFTVIQTVILSELDGSDGINRPLINGSPSTPDPDYFKWVDRVLEIAGEKGLYVGLLPTWGDKVDKQWGAGPEIFDEANAREYGRWLGRRYADTPNIIWIIGGDRSGEGKNFTVWKAMAEGIKECDKRHLMTYHPQGEHSSSFWFHDETWLDFNMFQSGHAQRDYAIYRRLLLNDLQKQPIKPVLDGEPRYENIPIDFKSENGRFDDFDVRMTLYQSMFSGACGYTYGCNEVWQMYSDKYSPMIDAQTTWKESLDLAGACDMIHFRKLCEAIDFFRGRPLQHLIERPEQTDDDYAVAYGGKDYVLFYMPYGHSITVNLSGWTQRKNVRLEWFNPRNGELIFYKNIETSEAFEVVSPTQGRGNDWVLIAR</sequence>
<dbReference type="PATRIC" id="fig|742726.3.peg.1844"/>
<dbReference type="PANTHER" id="PTHR37836:SF3">
    <property type="entry name" value="ENDOGLUCANASE"/>
    <property type="match status" value="1"/>
</dbReference>
<feature type="domain" description="Apiosidase-like catalytic" evidence="2">
    <location>
        <begin position="40"/>
        <end position="357"/>
    </location>
</feature>